<sequence length="85" mass="9093">MSTFVEVNSVEKGCPVIINLDHVIEIVPLKAGGCSVFYADSAAVGGKTDIKVTDSYLAFKQFALETVSAEDIAKKVKKLKETVGE</sequence>
<protein>
    <submittedName>
        <fullName evidence="1">Uncharacterized protein</fullName>
    </submittedName>
</protein>
<proteinExistence type="predicted"/>
<gene>
    <name evidence="1" type="ORF">UFOVP250_47</name>
</gene>
<name>A0A6J5LHW2_9CAUD</name>
<accession>A0A6J5LHW2</accession>
<reference evidence="1" key="1">
    <citation type="submission" date="2020-04" db="EMBL/GenBank/DDBJ databases">
        <authorList>
            <person name="Chiriac C."/>
            <person name="Salcher M."/>
            <person name="Ghai R."/>
            <person name="Kavagutti S V."/>
        </authorList>
    </citation>
    <scope>NUCLEOTIDE SEQUENCE</scope>
</reference>
<evidence type="ECO:0000313" key="1">
    <source>
        <dbReference type="EMBL" id="CAB4133142.1"/>
    </source>
</evidence>
<dbReference type="EMBL" id="LR796270">
    <property type="protein sequence ID" value="CAB4133142.1"/>
    <property type="molecule type" value="Genomic_DNA"/>
</dbReference>
<organism evidence="1">
    <name type="scientific">uncultured Caudovirales phage</name>
    <dbReference type="NCBI Taxonomy" id="2100421"/>
    <lineage>
        <taxon>Viruses</taxon>
        <taxon>Duplodnaviria</taxon>
        <taxon>Heunggongvirae</taxon>
        <taxon>Uroviricota</taxon>
        <taxon>Caudoviricetes</taxon>
        <taxon>Peduoviridae</taxon>
        <taxon>Maltschvirus</taxon>
        <taxon>Maltschvirus maltsch</taxon>
    </lineage>
</organism>